<dbReference type="GO" id="GO:0003700">
    <property type="term" value="F:DNA-binding transcription factor activity"/>
    <property type="evidence" value="ECO:0007669"/>
    <property type="project" value="InterPro"/>
</dbReference>
<accession>A0A1G8W9H6</accession>
<dbReference type="GO" id="GO:0032791">
    <property type="term" value="F:lead ion binding"/>
    <property type="evidence" value="ECO:0007669"/>
    <property type="project" value="TreeGrafter"/>
</dbReference>
<dbReference type="Proteomes" id="UP000182836">
    <property type="component" value="Unassembled WGS sequence"/>
</dbReference>
<keyword evidence="1 3" id="KW-0238">DNA-binding</keyword>
<dbReference type="SUPFAM" id="SSF46785">
    <property type="entry name" value="Winged helix' DNA-binding domain"/>
    <property type="match status" value="1"/>
</dbReference>
<sequence length="186" mass="20776">MDAYKNISSIAELIGDPVRTAILIALSNGNALPAGELAYIAKVKPQTASAHLSKLVNGGLLTVETQGRHRYYRIPTNDVVRVIEAMAVLTPKIQIRSLRESDELKVLRYARTCYDHLAGRLGVELTRVFEEEGYIEPLDQDYNITSKGIRKFENLGIDTKNFNRNDDFLPGDALTGQNANTIYQEH</sequence>
<dbReference type="GO" id="GO:0046686">
    <property type="term" value="P:response to cadmium ion"/>
    <property type="evidence" value="ECO:0007669"/>
    <property type="project" value="TreeGrafter"/>
</dbReference>
<proteinExistence type="predicted"/>
<protein>
    <submittedName>
        <fullName evidence="3">DNA-binding transcriptional regulator, ArsR family</fullName>
    </submittedName>
</protein>
<evidence type="ECO:0000313" key="3">
    <source>
        <dbReference type="EMBL" id="SDJ74210.1"/>
    </source>
</evidence>
<dbReference type="Gene3D" id="1.10.10.10">
    <property type="entry name" value="Winged helix-like DNA-binding domain superfamily/Winged helix DNA-binding domain"/>
    <property type="match status" value="1"/>
</dbReference>
<dbReference type="Pfam" id="PF12840">
    <property type="entry name" value="HTH_20"/>
    <property type="match status" value="1"/>
</dbReference>
<dbReference type="PANTHER" id="PTHR39168">
    <property type="entry name" value="TRANSCRIPTIONAL REGULATOR-RELATED"/>
    <property type="match status" value="1"/>
</dbReference>
<evidence type="ECO:0000313" key="4">
    <source>
        <dbReference type="Proteomes" id="UP000182836"/>
    </source>
</evidence>
<dbReference type="InterPro" id="IPR001845">
    <property type="entry name" value="HTH_ArsR_DNA-bd_dom"/>
</dbReference>
<dbReference type="CDD" id="cd00090">
    <property type="entry name" value="HTH_ARSR"/>
    <property type="match status" value="1"/>
</dbReference>
<dbReference type="GO" id="GO:0097063">
    <property type="term" value="F:cadmium ion sensor activity"/>
    <property type="evidence" value="ECO:0007669"/>
    <property type="project" value="TreeGrafter"/>
</dbReference>
<dbReference type="GO" id="GO:0003677">
    <property type="term" value="F:DNA binding"/>
    <property type="evidence" value="ECO:0007669"/>
    <property type="project" value="UniProtKB-KW"/>
</dbReference>
<gene>
    <name evidence="3" type="ORF">SAMN04487909_12723</name>
</gene>
<name>A0A1G8W9H6_ANEMI</name>
<dbReference type="PRINTS" id="PR00778">
    <property type="entry name" value="HTHARSR"/>
</dbReference>
<dbReference type="InterPro" id="IPR011991">
    <property type="entry name" value="ArsR-like_HTH"/>
</dbReference>
<dbReference type="AlphaFoldDB" id="A0A1G8W9H6"/>
<dbReference type="InterPro" id="IPR036390">
    <property type="entry name" value="WH_DNA-bd_sf"/>
</dbReference>
<evidence type="ECO:0000259" key="2">
    <source>
        <dbReference type="PROSITE" id="PS50987"/>
    </source>
</evidence>
<dbReference type="SMART" id="SM00418">
    <property type="entry name" value="HTH_ARSR"/>
    <property type="match status" value="1"/>
</dbReference>
<reference evidence="3 4" key="1">
    <citation type="submission" date="2016-10" db="EMBL/GenBank/DDBJ databases">
        <authorList>
            <person name="de Groot N.N."/>
        </authorList>
    </citation>
    <scope>NUCLEOTIDE SEQUENCE [LARGE SCALE GENOMIC DNA]</scope>
    <source>
        <strain evidence="3 4">DSM 2895</strain>
    </source>
</reference>
<dbReference type="PROSITE" id="PS50987">
    <property type="entry name" value="HTH_ARSR_2"/>
    <property type="match status" value="1"/>
</dbReference>
<evidence type="ECO:0000256" key="1">
    <source>
        <dbReference type="ARBA" id="ARBA00023125"/>
    </source>
</evidence>
<dbReference type="GO" id="GO:0010288">
    <property type="term" value="P:response to lead ion"/>
    <property type="evidence" value="ECO:0007669"/>
    <property type="project" value="TreeGrafter"/>
</dbReference>
<dbReference type="EMBL" id="FNED01000027">
    <property type="protein sequence ID" value="SDJ74210.1"/>
    <property type="molecule type" value="Genomic_DNA"/>
</dbReference>
<dbReference type="PANTHER" id="PTHR39168:SF1">
    <property type="entry name" value="TRANSCRIPTIONAL REGULATORY PROTEIN"/>
    <property type="match status" value="1"/>
</dbReference>
<feature type="domain" description="HTH arsR-type" evidence="2">
    <location>
        <begin position="1"/>
        <end position="94"/>
    </location>
</feature>
<dbReference type="InterPro" id="IPR036388">
    <property type="entry name" value="WH-like_DNA-bd_sf"/>
</dbReference>
<organism evidence="3 4">
    <name type="scientific">Aneurinibacillus migulanus</name>
    <name type="common">Bacillus migulanus</name>
    <dbReference type="NCBI Taxonomy" id="47500"/>
    <lineage>
        <taxon>Bacteria</taxon>
        <taxon>Bacillati</taxon>
        <taxon>Bacillota</taxon>
        <taxon>Bacilli</taxon>
        <taxon>Bacillales</taxon>
        <taxon>Paenibacillaceae</taxon>
        <taxon>Aneurinibacillus group</taxon>
        <taxon>Aneurinibacillus</taxon>
    </lineage>
</organism>
<dbReference type="RefSeq" id="WP_052812424.1">
    <property type="nucleotide sequence ID" value="NZ_BJOA01000171.1"/>
</dbReference>
<dbReference type="GeneID" id="42307917"/>
<dbReference type="InterPro" id="IPR052543">
    <property type="entry name" value="HTH_Metal-responsive_Reg"/>
</dbReference>